<accession>A0A938XYK0</accession>
<comment type="caution">
    <text evidence="1">The sequence shown here is derived from an EMBL/GenBank/DDBJ whole genome shotgun (WGS) entry which is preliminary data.</text>
</comment>
<evidence type="ECO:0000313" key="1">
    <source>
        <dbReference type="EMBL" id="MBM7590201.1"/>
    </source>
</evidence>
<dbReference type="PROSITE" id="PS51257">
    <property type="entry name" value="PROKAR_LIPOPROTEIN"/>
    <property type="match status" value="1"/>
</dbReference>
<dbReference type="RefSeq" id="WP_204517941.1">
    <property type="nucleotide sequence ID" value="NZ_BAABIN010000020.1"/>
</dbReference>
<dbReference type="EMBL" id="JAFBEB010000005">
    <property type="protein sequence ID" value="MBM7590201.1"/>
    <property type="molecule type" value="Genomic_DNA"/>
</dbReference>
<name>A0A938XYK0_9BACL</name>
<reference evidence="1" key="1">
    <citation type="submission" date="2021-01" db="EMBL/GenBank/DDBJ databases">
        <title>Genomic Encyclopedia of Type Strains, Phase IV (KMG-IV): sequencing the most valuable type-strain genomes for metagenomic binning, comparative biology and taxonomic classification.</title>
        <authorList>
            <person name="Goeker M."/>
        </authorList>
    </citation>
    <scope>NUCLEOTIDE SEQUENCE</scope>
    <source>
        <strain evidence="1">DSM 25523</strain>
    </source>
</reference>
<protein>
    <recommendedName>
        <fullName evidence="3">Sporulation protein</fullName>
    </recommendedName>
</protein>
<evidence type="ECO:0008006" key="3">
    <source>
        <dbReference type="Google" id="ProtNLM"/>
    </source>
</evidence>
<proteinExistence type="predicted"/>
<dbReference type="AlphaFoldDB" id="A0A938XYK0"/>
<keyword evidence="2" id="KW-1185">Reference proteome</keyword>
<organism evidence="1 2">
    <name type="scientific">Brevibacillus fulvus</name>
    <dbReference type="NCBI Taxonomy" id="1125967"/>
    <lineage>
        <taxon>Bacteria</taxon>
        <taxon>Bacillati</taxon>
        <taxon>Bacillota</taxon>
        <taxon>Bacilli</taxon>
        <taxon>Bacillales</taxon>
        <taxon>Paenibacillaceae</taxon>
        <taxon>Brevibacillus</taxon>
    </lineage>
</organism>
<dbReference type="Proteomes" id="UP000717624">
    <property type="component" value="Unassembled WGS sequence"/>
</dbReference>
<evidence type="ECO:0000313" key="2">
    <source>
        <dbReference type="Proteomes" id="UP000717624"/>
    </source>
</evidence>
<gene>
    <name evidence="1" type="ORF">JOD01_001805</name>
</gene>
<sequence>MQRKMLVYNLLLRTVIVGLIAVALAGCGRNDVQQRSMGTRSLDPQANATLINDRNHDELDRQAPAIEDRDHVMGRNQNPNLRIGHSAVINNRVDIENMVMMAKSVNGVENARVTLHGGNAYVTLDLVPNVTAGQARSIEREVIARLRQKVPRYDFHITSNDGFVR</sequence>